<dbReference type="PRINTS" id="PR00081">
    <property type="entry name" value="GDHRDH"/>
</dbReference>
<dbReference type="PANTHER" id="PTHR24321:SF8">
    <property type="entry name" value="ESTRADIOL 17-BETA-DEHYDROGENASE 8-RELATED"/>
    <property type="match status" value="1"/>
</dbReference>
<dbReference type="InterPro" id="IPR002347">
    <property type="entry name" value="SDR_fam"/>
</dbReference>
<comment type="similarity">
    <text evidence="1">Belongs to the short-chain dehydrogenases/reductases (SDR) family.</text>
</comment>
<reference evidence="5 6" key="1">
    <citation type="submission" date="2023-09" db="EMBL/GenBank/DDBJ databases">
        <title>Xinfangfangia sedmenti sp. nov., isolated the sedment.</title>
        <authorList>
            <person name="Xu L."/>
        </authorList>
    </citation>
    <scope>NUCLEOTIDE SEQUENCE [LARGE SCALE GENOMIC DNA]</scope>
    <source>
        <strain evidence="5 6">LG-4</strain>
    </source>
</reference>
<evidence type="ECO:0000256" key="3">
    <source>
        <dbReference type="ARBA" id="ARBA00023027"/>
    </source>
</evidence>
<feature type="domain" description="Ketoreductase" evidence="4">
    <location>
        <begin position="12"/>
        <end position="181"/>
    </location>
</feature>
<accession>A0ABU1FD59</accession>
<comment type="caution">
    <text evidence="5">The sequence shown here is derived from an EMBL/GenBank/DDBJ whole genome shotgun (WGS) entry which is preliminary data.</text>
</comment>
<dbReference type="SMART" id="SM00822">
    <property type="entry name" value="PKS_KR"/>
    <property type="match status" value="1"/>
</dbReference>
<dbReference type="Pfam" id="PF13561">
    <property type="entry name" value="adh_short_C2"/>
    <property type="match status" value="1"/>
</dbReference>
<dbReference type="PRINTS" id="PR00080">
    <property type="entry name" value="SDRFAMILY"/>
</dbReference>
<dbReference type="CDD" id="cd05233">
    <property type="entry name" value="SDR_c"/>
    <property type="match status" value="1"/>
</dbReference>
<proteinExistence type="inferred from homology"/>
<dbReference type="InterPro" id="IPR036291">
    <property type="entry name" value="NAD(P)-bd_dom_sf"/>
</dbReference>
<dbReference type="Gene3D" id="3.40.50.720">
    <property type="entry name" value="NAD(P)-binding Rossmann-like Domain"/>
    <property type="match status" value="1"/>
</dbReference>
<evidence type="ECO:0000259" key="4">
    <source>
        <dbReference type="SMART" id="SM00822"/>
    </source>
</evidence>
<protein>
    <submittedName>
        <fullName evidence="5">SDR family NAD(P)-dependent oxidoreductase</fullName>
    </submittedName>
</protein>
<evidence type="ECO:0000313" key="5">
    <source>
        <dbReference type="EMBL" id="MDR5654801.1"/>
    </source>
</evidence>
<name>A0ABU1FD59_9RHOB</name>
<dbReference type="RefSeq" id="WP_310458946.1">
    <property type="nucleotide sequence ID" value="NZ_JAVKPH010000034.1"/>
</dbReference>
<dbReference type="InterPro" id="IPR057326">
    <property type="entry name" value="KR_dom"/>
</dbReference>
<evidence type="ECO:0000256" key="2">
    <source>
        <dbReference type="ARBA" id="ARBA00023002"/>
    </source>
</evidence>
<dbReference type="Proteomes" id="UP001247754">
    <property type="component" value="Unassembled WGS sequence"/>
</dbReference>
<keyword evidence="3" id="KW-0520">NAD</keyword>
<organism evidence="5 6">
    <name type="scientific">Ruixingdingia sedimenti</name>
    <dbReference type="NCBI Taxonomy" id="3073604"/>
    <lineage>
        <taxon>Bacteria</taxon>
        <taxon>Pseudomonadati</taxon>
        <taxon>Pseudomonadota</taxon>
        <taxon>Alphaproteobacteria</taxon>
        <taxon>Rhodobacterales</taxon>
        <taxon>Paracoccaceae</taxon>
        <taxon>Ruixingdingia</taxon>
    </lineage>
</organism>
<evidence type="ECO:0000256" key="1">
    <source>
        <dbReference type="ARBA" id="ARBA00006484"/>
    </source>
</evidence>
<keyword evidence="2" id="KW-0560">Oxidoreductase</keyword>
<dbReference type="EMBL" id="JAVKPH010000034">
    <property type="protein sequence ID" value="MDR5654801.1"/>
    <property type="molecule type" value="Genomic_DNA"/>
</dbReference>
<dbReference type="PANTHER" id="PTHR24321">
    <property type="entry name" value="DEHYDROGENASES, SHORT CHAIN"/>
    <property type="match status" value="1"/>
</dbReference>
<dbReference type="SUPFAM" id="SSF51735">
    <property type="entry name" value="NAD(P)-binding Rossmann-fold domains"/>
    <property type="match status" value="1"/>
</dbReference>
<sequence length="252" mass="25609">MTGTAAKRLDGRRIILFGGGSGIGKATAELFAREGARLAIVDHDRTAATAVAEAVGGVAIAADISDAPQVKAAVDGANAALEGIDGLVNTAGVFDPADLENTAPDLWNQVIGINLTGTYLVCRHALPHLRRAAPATIVTLGSGVALVPTGPTSAAYVAAKGGVIALTRQMAMEAAPLVRANCVCPGMVDTPMTRTILRDDTGETRSSITGSYALKRAAAPGEIAAAILFLTSRDSSYVTGTAMAVDGGRTFH</sequence>
<evidence type="ECO:0000313" key="6">
    <source>
        <dbReference type="Proteomes" id="UP001247754"/>
    </source>
</evidence>
<gene>
    <name evidence="5" type="ORF">RGD00_19495</name>
</gene>
<keyword evidence="6" id="KW-1185">Reference proteome</keyword>